<dbReference type="Proteomes" id="UP000886595">
    <property type="component" value="Unassembled WGS sequence"/>
</dbReference>
<protein>
    <submittedName>
        <fullName evidence="4">Uncharacterized protein</fullName>
    </submittedName>
</protein>
<dbReference type="GO" id="GO:0003712">
    <property type="term" value="F:transcription coregulator activity"/>
    <property type="evidence" value="ECO:0007669"/>
    <property type="project" value="InterPro"/>
</dbReference>
<evidence type="ECO:0000256" key="1">
    <source>
        <dbReference type="SAM" id="MobiDB-lite"/>
    </source>
</evidence>
<feature type="region of interest" description="Disordered" evidence="1">
    <location>
        <begin position="346"/>
        <end position="376"/>
    </location>
</feature>
<name>A0A8X8B2T0_BRACI</name>
<keyword evidence="5" id="KW-1185">Reference proteome</keyword>
<gene>
    <name evidence="4" type="ORF">Bca52824_014987</name>
</gene>
<dbReference type="EMBL" id="JAAMPC010000003">
    <property type="protein sequence ID" value="KAG2321774.1"/>
    <property type="molecule type" value="Genomic_DNA"/>
</dbReference>
<proteinExistence type="predicted"/>
<dbReference type="OrthoDB" id="1932706at2759"/>
<evidence type="ECO:0000259" key="2">
    <source>
        <dbReference type="Pfam" id="PF12090"/>
    </source>
</evidence>
<dbReference type="GO" id="GO:0006357">
    <property type="term" value="P:regulation of transcription by RNA polymerase II"/>
    <property type="evidence" value="ECO:0007669"/>
    <property type="project" value="TreeGrafter"/>
</dbReference>
<dbReference type="InterPro" id="IPR021950">
    <property type="entry name" value="Spt20"/>
</dbReference>
<dbReference type="Pfam" id="PF12090">
    <property type="entry name" value="Spt20_SEP"/>
    <property type="match status" value="1"/>
</dbReference>
<feature type="region of interest" description="Disordered" evidence="1">
    <location>
        <begin position="969"/>
        <end position="1015"/>
    </location>
</feature>
<feature type="region of interest" description="Disordered" evidence="1">
    <location>
        <begin position="461"/>
        <end position="529"/>
    </location>
</feature>
<evidence type="ECO:0000313" key="4">
    <source>
        <dbReference type="EMBL" id="KAG2321774.1"/>
    </source>
</evidence>
<feature type="compositionally biased region" description="Polar residues" evidence="1">
    <location>
        <begin position="701"/>
        <end position="718"/>
    </location>
</feature>
<organism evidence="4 5">
    <name type="scientific">Brassica carinata</name>
    <name type="common">Ethiopian mustard</name>
    <name type="synonym">Abyssinian cabbage</name>
    <dbReference type="NCBI Taxonomy" id="52824"/>
    <lineage>
        <taxon>Eukaryota</taxon>
        <taxon>Viridiplantae</taxon>
        <taxon>Streptophyta</taxon>
        <taxon>Embryophyta</taxon>
        <taxon>Tracheophyta</taxon>
        <taxon>Spermatophyta</taxon>
        <taxon>Magnoliopsida</taxon>
        <taxon>eudicotyledons</taxon>
        <taxon>Gunneridae</taxon>
        <taxon>Pentapetalae</taxon>
        <taxon>rosids</taxon>
        <taxon>malvids</taxon>
        <taxon>Brassicales</taxon>
        <taxon>Brassicaceae</taxon>
        <taxon>Brassiceae</taxon>
        <taxon>Brassica</taxon>
    </lineage>
</organism>
<dbReference type="PANTHER" id="PTHR13526">
    <property type="entry name" value="TRANSCRIPTION FACTOR SPT20 HOMOLOG"/>
    <property type="match status" value="1"/>
</dbReference>
<feature type="compositionally biased region" description="Polar residues" evidence="1">
    <location>
        <begin position="487"/>
        <end position="496"/>
    </location>
</feature>
<comment type="caution">
    <text evidence="4">The sequence shown here is derived from an EMBL/GenBank/DDBJ whole genome shotgun (WGS) entry which is preliminary data.</text>
</comment>
<evidence type="ECO:0000259" key="3">
    <source>
        <dbReference type="Pfam" id="PF20474"/>
    </source>
</evidence>
<dbReference type="GO" id="GO:0000124">
    <property type="term" value="C:SAGA complex"/>
    <property type="evidence" value="ECO:0007669"/>
    <property type="project" value="InterPro"/>
</dbReference>
<dbReference type="InterPro" id="IPR046467">
    <property type="entry name" value="PHL_dom"/>
</dbReference>
<sequence length="1015" mass="111962">MGVMFKISKTGRKFRPKISTESVTPDSPEQLNPKPIVLSAKSKAIVESRAGDVSEFAQSSLIHVSPDHEVSFVLSLYPNGYSIGKPSEAVQQTSFRDAQKVLHPYDRAAESLLSAVEVGRLHVDILEDIQCKFVDGETYSRASLPVINKVRLKMSLKNVVKDIPSMSDNSWTYGDLMEVKSRILKSIQPELCLDPVPRLDRLSKNHVSAKLDLSLSTLRRKRLRQMTEVTIMSQNKIHGKKVCIDRLPESSEHGNMQGHLLIHKPHHNQSIQNPGTNMLAGLRNQMLQDAPTSPLPFVPPPQQRYMGTGNIRNMSDQGSNSVGVSGASPGGLDAMLPYASDCMNPGASFHRKRESQERKRTRVSHMGPDGVPQQQLGQHMDGLHGTDTNWKNVLLQQDMLRRSIQYPNANIQSAMCYTSKEEPFETGKIDGNIRNNMPGVGSDANDLDPRIQQRMPHNGFIRSNFSQTSWNANPGQHIEKDTKRKNNSSPLSSKSGEFSGGSMGNNYGAVPATQKDKAVTSIPPKRRTNYLPKTQVMTSVGSPVSVNTMSVPVNTRSPLVRTQTLGDHAILDRFSKIERVAARYQLNCKKHKVDEYCRRPRSYVHHMNTCKTRVMKFLRVDRVMQGTVSFLVPRIRTRLQITDLLAVEFKSLMISREGYLMEEHIQAKSNRGDAGPNNSPRGNSANDMQQYGDSAVGQAPSEVSKQGTTESAPINPTQNIHANARMIPPTNSQAMQISQGLLSGGSMPIWRYCHSYNKNQQSMFTEQNPQMQRASMTMPTNLLSAITSMSHSSGMQPGGQMANKHSSHQLQMLHQQAAIQRKMMMGQGGMGMGMGMGTMGNNIAALGTFGNQLNMAGRGIGGTGISSSMSGPGISNMGQNPMKHPTSNLNDISHAAVLANLRLANRGGVMGAPQAGISGMSGVRKMHPISAGLSMMDQNALNRASLQRTAVMGNMGPPKLMPGMNLYMNQQQQQQPQQQHLQQQQQLQQPMFKPLQQLGQSQQHQQLTQSQQQQQ</sequence>
<feature type="domain" description="Spt20-like SEP" evidence="2">
    <location>
        <begin position="138"/>
        <end position="204"/>
    </location>
</feature>
<feature type="domain" description="PHL" evidence="3">
    <location>
        <begin position="606"/>
        <end position="640"/>
    </location>
</feature>
<feature type="compositionally biased region" description="Basic residues" evidence="1">
    <location>
        <begin position="349"/>
        <end position="363"/>
    </location>
</feature>
<feature type="compositionally biased region" description="Low complexity" evidence="1">
    <location>
        <begin position="970"/>
        <end position="1015"/>
    </location>
</feature>
<feature type="compositionally biased region" description="Polar residues" evidence="1">
    <location>
        <begin position="461"/>
        <end position="474"/>
    </location>
</feature>
<dbReference type="AlphaFoldDB" id="A0A8X8B2T0"/>
<evidence type="ECO:0000313" key="5">
    <source>
        <dbReference type="Proteomes" id="UP000886595"/>
    </source>
</evidence>
<dbReference type="InterPro" id="IPR046468">
    <property type="entry name" value="Spt20-like_SEP"/>
</dbReference>
<feature type="compositionally biased region" description="Polar residues" evidence="1">
    <location>
        <begin position="676"/>
        <end position="692"/>
    </location>
</feature>
<feature type="region of interest" description="Disordered" evidence="1">
    <location>
        <begin position="669"/>
        <end position="718"/>
    </location>
</feature>
<accession>A0A8X8B2T0</accession>
<dbReference type="Pfam" id="PF20474">
    <property type="entry name" value="PHL"/>
    <property type="match status" value="1"/>
</dbReference>
<reference evidence="4 5" key="1">
    <citation type="submission" date="2020-02" db="EMBL/GenBank/DDBJ databases">
        <authorList>
            <person name="Ma Q."/>
            <person name="Huang Y."/>
            <person name="Song X."/>
            <person name="Pei D."/>
        </authorList>
    </citation>
    <scope>NUCLEOTIDE SEQUENCE [LARGE SCALE GENOMIC DNA]</scope>
    <source>
        <strain evidence="4">Sxm20200214</strain>
        <tissue evidence="4">Leaf</tissue>
    </source>
</reference>
<dbReference type="PANTHER" id="PTHR13526:SF8">
    <property type="entry name" value="TRANSCRIPTION FACTOR SPT20 HOMOLOG"/>
    <property type="match status" value="1"/>
</dbReference>